<keyword evidence="3" id="KW-1185">Reference proteome</keyword>
<keyword evidence="1" id="KW-0732">Signal</keyword>
<dbReference type="AlphaFoldDB" id="A0A1W2GYB0"/>
<organism evidence="2 3">
    <name type="scientific">Aquiflexum balticum DSM 16537</name>
    <dbReference type="NCBI Taxonomy" id="758820"/>
    <lineage>
        <taxon>Bacteria</taxon>
        <taxon>Pseudomonadati</taxon>
        <taxon>Bacteroidota</taxon>
        <taxon>Cytophagia</taxon>
        <taxon>Cytophagales</taxon>
        <taxon>Cyclobacteriaceae</taxon>
        <taxon>Aquiflexum</taxon>
    </lineage>
</organism>
<dbReference type="Proteomes" id="UP000192333">
    <property type="component" value="Chromosome I"/>
</dbReference>
<accession>A0A1W2GYB0</accession>
<dbReference type="STRING" id="758820.SAMN00777080_0126"/>
<dbReference type="OrthoDB" id="827672at2"/>
<name>A0A1W2GYB0_9BACT</name>
<protein>
    <recommendedName>
        <fullName evidence="4">DUF903 domain-containing protein</fullName>
    </recommendedName>
</protein>
<evidence type="ECO:0000256" key="1">
    <source>
        <dbReference type="SAM" id="SignalP"/>
    </source>
</evidence>
<evidence type="ECO:0008006" key="4">
    <source>
        <dbReference type="Google" id="ProtNLM"/>
    </source>
</evidence>
<sequence>MKRVFVFCILMLMLGACLEIEEINSSCTVLLNDGSVLEISRDIRINNETGTITYRDENDRLWSIFKEDYESFSCGN</sequence>
<dbReference type="RefSeq" id="WP_157370034.1">
    <property type="nucleotide sequence ID" value="NZ_LT838813.1"/>
</dbReference>
<dbReference type="PROSITE" id="PS51257">
    <property type="entry name" value="PROKAR_LIPOPROTEIN"/>
    <property type="match status" value="1"/>
</dbReference>
<evidence type="ECO:0000313" key="2">
    <source>
        <dbReference type="EMBL" id="SMD41601.1"/>
    </source>
</evidence>
<gene>
    <name evidence="2" type="ORF">SAMN00777080_0126</name>
</gene>
<feature type="chain" id="PRO_5012009305" description="DUF903 domain-containing protein" evidence="1">
    <location>
        <begin position="19"/>
        <end position="76"/>
    </location>
</feature>
<proteinExistence type="predicted"/>
<feature type="signal peptide" evidence="1">
    <location>
        <begin position="1"/>
        <end position="18"/>
    </location>
</feature>
<dbReference type="EMBL" id="LT838813">
    <property type="protein sequence ID" value="SMD41601.1"/>
    <property type="molecule type" value="Genomic_DNA"/>
</dbReference>
<evidence type="ECO:0000313" key="3">
    <source>
        <dbReference type="Proteomes" id="UP000192333"/>
    </source>
</evidence>
<reference evidence="3" key="1">
    <citation type="submission" date="2017-04" db="EMBL/GenBank/DDBJ databases">
        <authorList>
            <person name="Varghese N."/>
            <person name="Submissions S."/>
        </authorList>
    </citation>
    <scope>NUCLEOTIDE SEQUENCE [LARGE SCALE GENOMIC DNA]</scope>
    <source>
        <strain evidence="3">DSM 16537</strain>
    </source>
</reference>